<comment type="caution">
    <text evidence="3">The sequence shown here is derived from an EMBL/GenBank/DDBJ whole genome shotgun (WGS) entry which is preliminary data.</text>
</comment>
<gene>
    <name evidence="3" type="ORF">DW839_08960</name>
    <name evidence="2" type="ORF">DWW02_20650</name>
</gene>
<feature type="transmembrane region" description="Helical" evidence="1">
    <location>
        <begin position="79"/>
        <end position="100"/>
    </location>
</feature>
<dbReference type="RefSeq" id="WP_118019256.1">
    <property type="nucleotide sequence ID" value="NZ_CAUHGS010000009.1"/>
</dbReference>
<protein>
    <recommendedName>
        <fullName evidence="6">Permease</fullName>
    </recommendedName>
</protein>
<evidence type="ECO:0000256" key="1">
    <source>
        <dbReference type="SAM" id="Phobius"/>
    </source>
</evidence>
<dbReference type="EMBL" id="QRZM01000009">
    <property type="protein sequence ID" value="RGV73787.1"/>
    <property type="molecule type" value="Genomic_DNA"/>
</dbReference>
<evidence type="ECO:0008006" key="6">
    <source>
        <dbReference type="Google" id="ProtNLM"/>
    </source>
</evidence>
<evidence type="ECO:0000313" key="3">
    <source>
        <dbReference type="EMBL" id="RHC56836.1"/>
    </source>
</evidence>
<dbReference type="EMBL" id="QSHZ01000007">
    <property type="protein sequence ID" value="RHC56836.1"/>
    <property type="molecule type" value="Genomic_DNA"/>
</dbReference>
<dbReference type="Proteomes" id="UP000284543">
    <property type="component" value="Unassembled WGS sequence"/>
</dbReference>
<organism evidence="3 4">
    <name type="scientific">Enterocloster bolteae</name>
    <dbReference type="NCBI Taxonomy" id="208479"/>
    <lineage>
        <taxon>Bacteria</taxon>
        <taxon>Bacillati</taxon>
        <taxon>Bacillota</taxon>
        <taxon>Clostridia</taxon>
        <taxon>Lachnospirales</taxon>
        <taxon>Lachnospiraceae</taxon>
        <taxon>Enterocloster</taxon>
    </lineage>
</organism>
<feature type="transmembrane region" description="Helical" evidence="1">
    <location>
        <begin position="141"/>
        <end position="160"/>
    </location>
</feature>
<accession>A0A414AXQ7</accession>
<keyword evidence="1" id="KW-1133">Transmembrane helix</keyword>
<feature type="transmembrane region" description="Helical" evidence="1">
    <location>
        <begin position="35"/>
        <end position="59"/>
    </location>
</feature>
<keyword evidence="1" id="KW-0472">Membrane</keyword>
<proteinExistence type="predicted"/>
<evidence type="ECO:0000313" key="5">
    <source>
        <dbReference type="Proteomes" id="UP000284543"/>
    </source>
</evidence>
<keyword evidence="1" id="KW-0812">Transmembrane</keyword>
<feature type="transmembrane region" description="Helical" evidence="1">
    <location>
        <begin position="112"/>
        <end position="129"/>
    </location>
</feature>
<evidence type="ECO:0000313" key="4">
    <source>
        <dbReference type="Proteomes" id="UP000283975"/>
    </source>
</evidence>
<reference evidence="4 5" key="1">
    <citation type="submission" date="2018-08" db="EMBL/GenBank/DDBJ databases">
        <title>A genome reference for cultivated species of the human gut microbiota.</title>
        <authorList>
            <person name="Zou Y."/>
            <person name="Xue W."/>
            <person name="Luo G."/>
        </authorList>
    </citation>
    <scope>NUCLEOTIDE SEQUENCE [LARGE SCALE GENOMIC DNA]</scope>
    <source>
        <strain evidence="2 5">AF14-18</strain>
        <strain evidence="3 4">AM35-14</strain>
    </source>
</reference>
<feature type="transmembrane region" description="Helical" evidence="1">
    <location>
        <begin position="6"/>
        <end position="23"/>
    </location>
</feature>
<dbReference type="AlphaFoldDB" id="A0A414AXQ7"/>
<sequence length="161" mass="17293">MNTGFTLFFYGLSAILLSLSFRKDREKTNRAVRKALFMMLGVLPYFLIILLVTGTAFFILPPKTVQTLMGTESGIRGMLLAAVTGAAALVPVLAVFPVVSELLKNGAGTAQMAVFISTLTTVGIVTIPLEVKYMGAKAAVLRNLLFFLLAFATSSLLEVLL</sequence>
<name>A0A414AXQ7_9FIRM</name>
<dbReference type="Proteomes" id="UP000283975">
    <property type="component" value="Unassembled WGS sequence"/>
</dbReference>
<evidence type="ECO:0000313" key="2">
    <source>
        <dbReference type="EMBL" id="RGV73787.1"/>
    </source>
</evidence>